<protein>
    <recommendedName>
        <fullName evidence="3">Glycosyltransferase family 8 protein</fullName>
    </recommendedName>
</protein>
<dbReference type="KEGG" id="mrub:DEO27_004315"/>
<accession>A0A5C1HT96</accession>
<keyword evidence="2" id="KW-1185">Reference proteome</keyword>
<sequence>MRKALITLAIGKKFEQLFNEYCRANWQQYCDLFDFELIVITNALDKSELANTRSPSWQKLLILSQPWSLEYDRIVWVDSDVVINCEYASDITQGVPLDKVGCVDQYSMPTPDIFKLSLERLYKSWDKNNVKYLSNLSAGSYYSNRGIPGDDLNHVIQAGIFVCSPKFHKEIFEKVYYQYDDKSGGGNYENPALSYELLRANLVFWLPCRFNFCVINIISAFYPHILHERKSVFFEFYSRVIRKLTGKHAEQKASKEKIDCLKNIYDLSIFMHFASCSELMPKMKEALILP</sequence>
<dbReference type="Proteomes" id="UP000251402">
    <property type="component" value="Chromosome"/>
</dbReference>
<dbReference type="OrthoDB" id="1491786at2"/>
<evidence type="ECO:0008006" key="3">
    <source>
        <dbReference type="Google" id="ProtNLM"/>
    </source>
</evidence>
<dbReference type="AlphaFoldDB" id="A0A5C1HT96"/>
<organism evidence="1 2">
    <name type="scientific">Mucilaginibacter rubeus</name>
    <dbReference type="NCBI Taxonomy" id="2027860"/>
    <lineage>
        <taxon>Bacteria</taxon>
        <taxon>Pseudomonadati</taxon>
        <taxon>Bacteroidota</taxon>
        <taxon>Sphingobacteriia</taxon>
        <taxon>Sphingobacteriales</taxon>
        <taxon>Sphingobacteriaceae</taxon>
        <taxon>Mucilaginibacter</taxon>
    </lineage>
</organism>
<dbReference type="EMBL" id="CP043450">
    <property type="protein sequence ID" value="QEM09267.1"/>
    <property type="molecule type" value="Genomic_DNA"/>
</dbReference>
<evidence type="ECO:0000313" key="2">
    <source>
        <dbReference type="Proteomes" id="UP000251402"/>
    </source>
</evidence>
<dbReference type="SUPFAM" id="SSF53448">
    <property type="entry name" value="Nucleotide-diphospho-sugar transferases"/>
    <property type="match status" value="1"/>
</dbReference>
<dbReference type="Gene3D" id="3.90.550.10">
    <property type="entry name" value="Spore Coat Polysaccharide Biosynthesis Protein SpsA, Chain A"/>
    <property type="match status" value="1"/>
</dbReference>
<reference evidence="1" key="1">
    <citation type="submission" date="2019-08" db="EMBL/GenBank/DDBJ databases">
        <title>Comparative genome analysis confer to the adaptation heavy metal polluted environment.</title>
        <authorList>
            <person name="Li Y."/>
        </authorList>
    </citation>
    <scope>NUCLEOTIDE SEQUENCE [LARGE SCALE GENOMIC DNA]</scope>
    <source>
        <strain evidence="1">P1</strain>
    </source>
</reference>
<proteinExistence type="predicted"/>
<gene>
    <name evidence="1" type="ORF">DEO27_004315</name>
</gene>
<evidence type="ECO:0000313" key="1">
    <source>
        <dbReference type="EMBL" id="QEM09267.1"/>
    </source>
</evidence>
<name>A0A5C1HT96_9SPHI</name>
<dbReference type="RefSeq" id="WP_112575199.1">
    <property type="nucleotide sequence ID" value="NZ_CP043450.1"/>
</dbReference>
<dbReference type="InterPro" id="IPR029044">
    <property type="entry name" value="Nucleotide-diphossugar_trans"/>
</dbReference>